<keyword evidence="1" id="KW-0732">Signal</keyword>
<feature type="signal peptide" evidence="1">
    <location>
        <begin position="1"/>
        <end position="20"/>
    </location>
</feature>
<dbReference type="OrthoDB" id="9769898at2"/>
<evidence type="ECO:0000256" key="1">
    <source>
        <dbReference type="SAM" id="SignalP"/>
    </source>
</evidence>
<reference evidence="3" key="1">
    <citation type="submission" date="2016-11" db="EMBL/GenBank/DDBJ databases">
        <authorList>
            <person name="Shukria A."/>
            <person name="Stevens D.C."/>
        </authorList>
    </citation>
    <scope>NUCLEOTIDE SEQUENCE [LARGE SCALE GENOMIC DNA]</scope>
    <source>
        <strain evidence="3">Cbfe23</strain>
    </source>
</reference>
<dbReference type="RefSeq" id="WP_071901349.1">
    <property type="nucleotide sequence ID" value="NZ_MPIN01000007.1"/>
</dbReference>
<feature type="chain" id="PRO_5012702153" description="DUF885 domain-containing protein" evidence="1">
    <location>
        <begin position="21"/>
        <end position="593"/>
    </location>
</feature>
<accession>A0A1L9B6I5</accession>
<dbReference type="STRING" id="83449.BON30_27330"/>
<keyword evidence="3" id="KW-1185">Reference proteome</keyword>
<evidence type="ECO:0000313" key="2">
    <source>
        <dbReference type="EMBL" id="OJH37879.1"/>
    </source>
</evidence>
<evidence type="ECO:0008006" key="4">
    <source>
        <dbReference type="Google" id="ProtNLM"/>
    </source>
</evidence>
<protein>
    <recommendedName>
        <fullName evidence="4">DUF885 domain-containing protein</fullName>
    </recommendedName>
</protein>
<organism evidence="2 3">
    <name type="scientific">Cystobacter ferrugineus</name>
    <dbReference type="NCBI Taxonomy" id="83449"/>
    <lineage>
        <taxon>Bacteria</taxon>
        <taxon>Pseudomonadati</taxon>
        <taxon>Myxococcota</taxon>
        <taxon>Myxococcia</taxon>
        <taxon>Myxococcales</taxon>
        <taxon>Cystobacterineae</taxon>
        <taxon>Archangiaceae</taxon>
        <taxon>Cystobacter</taxon>
    </lineage>
</organism>
<dbReference type="EMBL" id="MPIN01000007">
    <property type="protein sequence ID" value="OJH37879.1"/>
    <property type="molecule type" value="Genomic_DNA"/>
</dbReference>
<evidence type="ECO:0000313" key="3">
    <source>
        <dbReference type="Proteomes" id="UP000182229"/>
    </source>
</evidence>
<dbReference type="PANTHER" id="PTHR33361">
    <property type="entry name" value="GLR0591 PROTEIN"/>
    <property type="match status" value="1"/>
</dbReference>
<dbReference type="PANTHER" id="PTHR33361:SF2">
    <property type="entry name" value="DUF885 DOMAIN-CONTAINING PROTEIN"/>
    <property type="match status" value="1"/>
</dbReference>
<sequence length="593" mass="65894">MDSRRITGLVLFLMASTALARPQASKPEWVARSDANAQVLLELLARFDPEDASALGVAGRDEQVMDLGPGVAERKRAAMAQAKTTLEQRLAAEKDPNVRQDLRILVDAVEEGIQDSTLHERYLLHWVDAPQVMFLGLRELLQEDVPPERRAHALPRLRRYVGLEPGSTPLTHLARARFEEGLSQPGRLGPVKPALEQAMREAPTYVKGIRELFAEYKLEGAEPALAALEKQVEEDARWRREVVLPRAREDVRLPPELYAFNLRQMGIDLPPEQLVRRAQVAFVELRAQMAALAPLVAKARRLPATDTMGVLRALKKEQLSREKLEGHYREVLGELEKSIKKHRVVELPSRPVVMRMASEAESAAHPAPYMHLPDFVGGSGRPGQFVLSLGSPKAGGQDGPSDDFSFGAAAWSLSAHEGRPGHELQFAAMMERGVSLARSLFAFNSVNVEGWALYAEAEMLPYEPLDGQFIALQFRLLRAARAMLDPMLNLGQISPEEALRILTEQVGLSVPMARQEIDRYTSRSPGQAGSYFYGYTRLLELRAETEIALGTKFDRQAFNTFLVNQGLLPPELLARAVREEFVPSVLAARAPAK</sequence>
<dbReference type="Proteomes" id="UP000182229">
    <property type="component" value="Unassembled WGS sequence"/>
</dbReference>
<comment type="caution">
    <text evidence="2">The sequence shown here is derived from an EMBL/GenBank/DDBJ whole genome shotgun (WGS) entry which is preliminary data.</text>
</comment>
<dbReference type="Pfam" id="PF05960">
    <property type="entry name" value="DUF885"/>
    <property type="match status" value="1"/>
</dbReference>
<proteinExistence type="predicted"/>
<dbReference type="InterPro" id="IPR010281">
    <property type="entry name" value="DUF885"/>
</dbReference>
<dbReference type="AlphaFoldDB" id="A0A1L9B6I5"/>
<reference evidence="2 3" key="2">
    <citation type="submission" date="2016-12" db="EMBL/GenBank/DDBJ databases">
        <title>Draft Genome Sequence of Cystobacter ferrugineus Strain Cbfe23.</title>
        <authorList>
            <person name="Akbar S."/>
            <person name="Dowd S.E."/>
            <person name="Stevens D.C."/>
        </authorList>
    </citation>
    <scope>NUCLEOTIDE SEQUENCE [LARGE SCALE GENOMIC DNA]</scope>
    <source>
        <strain evidence="2 3">Cbfe23</strain>
    </source>
</reference>
<gene>
    <name evidence="2" type="ORF">BON30_27330</name>
</gene>
<name>A0A1L9B6I5_9BACT</name>